<sequence>MACKKNVKVRFYSRSPFGELAKLREYAATQADEAHYLANLNKGHRETNAELAVKLSLHAPNLSTYEFLNRTTFETSPELGRMESLLYERLRFIASNPRAAYDTLWKNIDQLGARLDSSNLTCSSKIGHLS</sequence>
<gene>
    <name evidence="1" type="ORF">AAW31_16515</name>
</gene>
<reference evidence="2" key="1">
    <citation type="submission" date="2015-05" db="EMBL/GenBank/DDBJ databases">
        <title>Draft genome of Nitrosomonas communis strain Nm2.</title>
        <authorList>
            <person name="Kozlowski J.A."/>
            <person name="Kits K.D."/>
            <person name="Stein L.Y."/>
        </authorList>
    </citation>
    <scope>NUCLEOTIDE SEQUENCE [LARGE SCALE GENOMIC DNA]</scope>
    <source>
        <strain evidence="2">Nm2</strain>
    </source>
</reference>
<dbReference type="AlphaFoldDB" id="A0A0F7KJC2"/>
<keyword evidence="2" id="KW-1185">Reference proteome</keyword>
<proteinExistence type="predicted"/>
<name>A0A0F7KJC2_9PROT</name>
<reference evidence="1 2" key="2">
    <citation type="journal article" date="2016" name="Genome Announc.">
        <title>Genome Sequence of Nitrosomonas communis Strain Nm2, a Mesophilic Ammonia-Oxidizing Bacterium Isolated from Mediterranean Soil.</title>
        <authorList>
            <person name="Kozlowski J.A."/>
            <person name="Kits K.D."/>
            <person name="Stein L.Y."/>
        </authorList>
    </citation>
    <scope>NUCLEOTIDE SEQUENCE [LARGE SCALE GENOMIC DNA]</scope>
    <source>
        <strain evidence="1 2">Nm2</strain>
    </source>
</reference>
<evidence type="ECO:0000313" key="1">
    <source>
        <dbReference type="EMBL" id="AKH39049.1"/>
    </source>
</evidence>
<accession>A0A0F7KJC2</accession>
<organism evidence="1 2">
    <name type="scientific">Nitrosomonas communis</name>
    <dbReference type="NCBI Taxonomy" id="44574"/>
    <lineage>
        <taxon>Bacteria</taxon>
        <taxon>Pseudomonadati</taxon>
        <taxon>Pseudomonadota</taxon>
        <taxon>Betaproteobacteria</taxon>
        <taxon>Nitrosomonadales</taxon>
        <taxon>Nitrosomonadaceae</taxon>
        <taxon>Nitrosomonas</taxon>
    </lineage>
</organism>
<dbReference type="KEGG" id="nco:AAW31_16515"/>
<protein>
    <submittedName>
        <fullName evidence="1">Uncharacterized protein</fullName>
    </submittedName>
</protein>
<dbReference type="EMBL" id="CP011451">
    <property type="protein sequence ID" value="AKH39049.1"/>
    <property type="molecule type" value="Genomic_DNA"/>
</dbReference>
<evidence type="ECO:0000313" key="2">
    <source>
        <dbReference type="Proteomes" id="UP000034156"/>
    </source>
</evidence>
<dbReference type="PATRIC" id="fig|44574.3.peg.3991"/>
<dbReference type="Proteomes" id="UP000034156">
    <property type="component" value="Chromosome"/>
</dbReference>